<evidence type="ECO:0000256" key="4">
    <source>
        <dbReference type="ARBA" id="ARBA00023163"/>
    </source>
</evidence>
<keyword evidence="3" id="KW-0731">Sigma factor</keyword>
<dbReference type="NCBIfam" id="TIGR02937">
    <property type="entry name" value="sigma70-ECF"/>
    <property type="match status" value="1"/>
</dbReference>
<organism evidence="7 8">
    <name type="scientific">Undibacterium nitidum</name>
    <dbReference type="NCBI Taxonomy" id="2762298"/>
    <lineage>
        <taxon>Bacteria</taxon>
        <taxon>Pseudomonadati</taxon>
        <taxon>Pseudomonadota</taxon>
        <taxon>Betaproteobacteria</taxon>
        <taxon>Burkholderiales</taxon>
        <taxon>Oxalobacteraceae</taxon>
        <taxon>Undibacterium</taxon>
    </lineage>
</organism>
<reference evidence="7" key="1">
    <citation type="submission" date="2020-08" db="EMBL/GenBank/DDBJ databases">
        <title>Novel species isolated from subtropical streams in China.</title>
        <authorList>
            <person name="Lu H."/>
        </authorList>
    </citation>
    <scope>NUCLEOTIDE SEQUENCE</scope>
    <source>
        <strain evidence="7">LX22W</strain>
    </source>
</reference>
<dbReference type="RefSeq" id="WP_186917371.1">
    <property type="nucleotide sequence ID" value="NZ_JACOFZ010000007.1"/>
</dbReference>
<dbReference type="GO" id="GO:0016987">
    <property type="term" value="F:sigma factor activity"/>
    <property type="evidence" value="ECO:0007669"/>
    <property type="project" value="UniProtKB-KW"/>
</dbReference>
<dbReference type="Pfam" id="PF08281">
    <property type="entry name" value="Sigma70_r4_2"/>
    <property type="match status" value="1"/>
</dbReference>
<dbReference type="GO" id="GO:0003677">
    <property type="term" value="F:DNA binding"/>
    <property type="evidence" value="ECO:0007669"/>
    <property type="project" value="InterPro"/>
</dbReference>
<comment type="similarity">
    <text evidence="1">Belongs to the sigma-70 factor family. ECF subfamily.</text>
</comment>
<proteinExistence type="inferred from homology"/>
<evidence type="ECO:0000256" key="3">
    <source>
        <dbReference type="ARBA" id="ARBA00023082"/>
    </source>
</evidence>
<name>A0A923KU14_9BURK</name>
<dbReference type="Gene3D" id="1.10.10.10">
    <property type="entry name" value="Winged helix-like DNA-binding domain superfamily/Winged helix DNA-binding domain"/>
    <property type="match status" value="1"/>
</dbReference>
<dbReference type="SUPFAM" id="SSF88659">
    <property type="entry name" value="Sigma3 and sigma4 domains of RNA polymerase sigma factors"/>
    <property type="match status" value="1"/>
</dbReference>
<evidence type="ECO:0000259" key="5">
    <source>
        <dbReference type="Pfam" id="PF04542"/>
    </source>
</evidence>
<evidence type="ECO:0000256" key="2">
    <source>
        <dbReference type="ARBA" id="ARBA00023015"/>
    </source>
</evidence>
<dbReference type="GO" id="GO:0006352">
    <property type="term" value="P:DNA-templated transcription initiation"/>
    <property type="evidence" value="ECO:0007669"/>
    <property type="project" value="InterPro"/>
</dbReference>
<dbReference type="Pfam" id="PF04542">
    <property type="entry name" value="Sigma70_r2"/>
    <property type="match status" value="1"/>
</dbReference>
<keyword evidence="2" id="KW-0805">Transcription regulation</keyword>
<protein>
    <submittedName>
        <fullName evidence="7">Sigma-70 family RNA polymerase sigma factor</fullName>
    </submittedName>
</protein>
<dbReference type="InterPro" id="IPR036388">
    <property type="entry name" value="WH-like_DNA-bd_sf"/>
</dbReference>
<dbReference type="InterPro" id="IPR013324">
    <property type="entry name" value="RNA_pol_sigma_r3/r4-like"/>
</dbReference>
<dbReference type="InterPro" id="IPR039425">
    <property type="entry name" value="RNA_pol_sigma-70-like"/>
</dbReference>
<evidence type="ECO:0000259" key="6">
    <source>
        <dbReference type="Pfam" id="PF08281"/>
    </source>
</evidence>
<dbReference type="InterPro" id="IPR013249">
    <property type="entry name" value="RNA_pol_sigma70_r4_t2"/>
</dbReference>
<accession>A0A923KU14</accession>
<keyword evidence="8" id="KW-1185">Reference proteome</keyword>
<dbReference type="Proteomes" id="UP000627446">
    <property type="component" value="Unassembled WGS sequence"/>
</dbReference>
<evidence type="ECO:0000256" key="1">
    <source>
        <dbReference type="ARBA" id="ARBA00010641"/>
    </source>
</evidence>
<dbReference type="InterPro" id="IPR014284">
    <property type="entry name" value="RNA_pol_sigma-70_dom"/>
</dbReference>
<dbReference type="InterPro" id="IPR007627">
    <property type="entry name" value="RNA_pol_sigma70_r2"/>
</dbReference>
<dbReference type="PANTHER" id="PTHR43133:SF62">
    <property type="entry name" value="RNA POLYMERASE SIGMA FACTOR SIGZ"/>
    <property type="match status" value="1"/>
</dbReference>
<sequence>MLAAATSPELGTAYLALRQQLRSFLRRHVSDASVADDLLQDIFVKALQSHRSGKTIANVTAWLYTAARTTVIDHYRAQAEPHVELDESHWISEENELELHSKLALCLRPFAEQLAPIYRDSLLASELDGIGMRELAEREGVSLSAIKSRVSRARSMLKDKVLKCCHVEMQDGVVSDYFPNTKCVKAC</sequence>
<dbReference type="SUPFAM" id="SSF88946">
    <property type="entry name" value="Sigma2 domain of RNA polymerase sigma factors"/>
    <property type="match status" value="1"/>
</dbReference>
<evidence type="ECO:0000313" key="8">
    <source>
        <dbReference type="Proteomes" id="UP000627446"/>
    </source>
</evidence>
<keyword evidence="4" id="KW-0804">Transcription</keyword>
<dbReference type="Gene3D" id="1.10.1740.10">
    <property type="match status" value="1"/>
</dbReference>
<evidence type="ECO:0000313" key="7">
    <source>
        <dbReference type="EMBL" id="MBC3882796.1"/>
    </source>
</evidence>
<feature type="domain" description="RNA polymerase sigma factor 70 region 4 type 2" evidence="6">
    <location>
        <begin position="112"/>
        <end position="157"/>
    </location>
</feature>
<dbReference type="InterPro" id="IPR013325">
    <property type="entry name" value="RNA_pol_sigma_r2"/>
</dbReference>
<gene>
    <name evidence="7" type="ORF">H8K36_15505</name>
</gene>
<feature type="domain" description="RNA polymerase sigma-70 region 2" evidence="5">
    <location>
        <begin position="14"/>
        <end position="79"/>
    </location>
</feature>
<dbReference type="EMBL" id="JACOFZ010000007">
    <property type="protein sequence ID" value="MBC3882796.1"/>
    <property type="molecule type" value="Genomic_DNA"/>
</dbReference>
<comment type="caution">
    <text evidence="7">The sequence shown here is derived from an EMBL/GenBank/DDBJ whole genome shotgun (WGS) entry which is preliminary data.</text>
</comment>
<dbReference type="AlphaFoldDB" id="A0A923KU14"/>
<dbReference type="PANTHER" id="PTHR43133">
    <property type="entry name" value="RNA POLYMERASE ECF-TYPE SIGMA FACTO"/>
    <property type="match status" value="1"/>
</dbReference>